<evidence type="ECO:0000313" key="4">
    <source>
        <dbReference type="EMBL" id="QWZ06503.1"/>
    </source>
</evidence>
<dbReference type="CDD" id="cd04301">
    <property type="entry name" value="NAT_SF"/>
    <property type="match status" value="1"/>
</dbReference>
<sequence length="331" mass="36719">MHIERVDPLDLDLDTADALAEVFTASERADGPDLPVRTGPDLLTALQLGSDSRPVTALWVARDGDRVVAQATADLPWRDNTDRADVHVRVHPDVRGRGVGGDLWRTALSFVDGAGRSRLHSGAWVGSPGVAVLERWGLTRTSRGVIRRLDVHATPRSTWDRLYVEALGHAGDYELLRQVGRTPADRVEAMVELHASMNDAPRSDADDEPDRWDAQRLGDYEGAMAGRRQTLYRVMARHRGTGEWAGQSMLAFNEFSPSSAFQEDTTVVRAHRGHRLGLLMKATMLAWITEERPELATVDTWNDATNHHMIAINERLGSTVVATRQGFRADR</sequence>
<reference evidence="4" key="1">
    <citation type="submission" date="2021-06" db="EMBL/GenBank/DDBJ databases">
        <title>Complete genome sequence of Nocardioides sp. G188.</title>
        <authorList>
            <person name="Im W.-T."/>
        </authorList>
    </citation>
    <scope>NUCLEOTIDE SEQUENCE</scope>
    <source>
        <strain evidence="4">G188</strain>
    </source>
</reference>
<dbReference type="KEGG" id="nps:KRR39_13025"/>
<keyword evidence="2" id="KW-0012">Acyltransferase</keyword>
<gene>
    <name evidence="4" type="ORF">KRR39_13025</name>
</gene>
<name>A0A975XYN6_9ACTN</name>
<dbReference type="InterPro" id="IPR050832">
    <property type="entry name" value="Bact_Acetyltransf"/>
</dbReference>
<accession>A0A975XYN6</accession>
<dbReference type="Pfam" id="PF00583">
    <property type="entry name" value="Acetyltransf_1"/>
    <property type="match status" value="1"/>
</dbReference>
<keyword evidence="1" id="KW-0808">Transferase</keyword>
<dbReference type="AlphaFoldDB" id="A0A975XYN6"/>
<evidence type="ECO:0000256" key="1">
    <source>
        <dbReference type="ARBA" id="ARBA00022679"/>
    </source>
</evidence>
<organism evidence="4 5">
    <name type="scientific">Nocardioides panacis</name>
    <dbReference type="NCBI Taxonomy" id="2849501"/>
    <lineage>
        <taxon>Bacteria</taxon>
        <taxon>Bacillati</taxon>
        <taxon>Actinomycetota</taxon>
        <taxon>Actinomycetes</taxon>
        <taxon>Propionibacteriales</taxon>
        <taxon>Nocardioidaceae</taxon>
        <taxon>Nocardioides</taxon>
    </lineage>
</organism>
<dbReference type="Proteomes" id="UP000683575">
    <property type="component" value="Chromosome"/>
</dbReference>
<dbReference type="InterPro" id="IPR000182">
    <property type="entry name" value="GNAT_dom"/>
</dbReference>
<evidence type="ECO:0000256" key="2">
    <source>
        <dbReference type="ARBA" id="ARBA00023315"/>
    </source>
</evidence>
<evidence type="ECO:0000259" key="3">
    <source>
        <dbReference type="PROSITE" id="PS51186"/>
    </source>
</evidence>
<dbReference type="PROSITE" id="PS51186">
    <property type="entry name" value="GNAT"/>
    <property type="match status" value="1"/>
</dbReference>
<dbReference type="EMBL" id="CP077062">
    <property type="protein sequence ID" value="QWZ06503.1"/>
    <property type="molecule type" value="Genomic_DNA"/>
</dbReference>
<protein>
    <submittedName>
        <fullName evidence="4">GNAT family N-acetyltransferase</fullName>
    </submittedName>
</protein>
<keyword evidence="5" id="KW-1185">Reference proteome</keyword>
<dbReference type="GO" id="GO:0016747">
    <property type="term" value="F:acyltransferase activity, transferring groups other than amino-acyl groups"/>
    <property type="evidence" value="ECO:0007669"/>
    <property type="project" value="InterPro"/>
</dbReference>
<dbReference type="PANTHER" id="PTHR43877">
    <property type="entry name" value="AMINOALKYLPHOSPHONATE N-ACETYLTRANSFERASE-RELATED-RELATED"/>
    <property type="match status" value="1"/>
</dbReference>
<feature type="domain" description="N-acetyltransferase" evidence="3">
    <location>
        <begin position="9"/>
        <end position="165"/>
    </location>
</feature>
<proteinExistence type="predicted"/>
<dbReference type="RefSeq" id="WP_216937465.1">
    <property type="nucleotide sequence ID" value="NZ_CP077062.1"/>
</dbReference>
<evidence type="ECO:0000313" key="5">
    <source>
        <dbReference type="Proteomes" id="UP000683575"/>
    </source>
</evidence>